<keyword evidence="2 8" id="KW-0436">Ligase</keyword>
<dbReference type="InterPro" id="IPR009008">
    <property type="entry name" value="Val/Leu/Ile-tRNA-synth_edit"/>
</dbReference>
<keyword evidence="5 8" id="KW-0648">Protein biosynthesis</keyword>
<dbReference type="EC" id="6.1.1.5" evidence="1"/>
<proteinExistence type="inferred from homology"/>
<feature type="domain" description="Aminoacyl-tRNA synthetase class Ia" evidence="10">
    <location>
        <begin position="114"/>
        <end position="191"/>
    </location>
</feature>
<keyword evidence="6 8" id="KW-0030">Aminoacyl-tRNA synthetase</keyword>
<keyword evidence="3 8" id="KW-0547">Nucleotide-binding</keyword>
<evidence type="ECO:0000256" key="6">
    <source>
        <dbReference type="ARBA" id="ARBA00023146"/>
    </source>
</evidence>
<dbReference type="InterPro" id="IPR002301">
    <property type="entry name" value="Ile-tRNA-ligase"/>
</dbReference>
<evidence type="ECO:0000256" key="1">
    <source>
        <dbReference type="ARBA" id="ARBA00013165"/>
    </source>
</evidence>
<evidence type="ECO:0000256" key="5">
    <source>
        <dbReference type="ARBA" id="ARBA00022917"/>
    </source>
</evidence>
<dbReference type="GO" id="GO:0006428">
    <property type="term" value="P:isoleucyl-tRNA aminoacylation"/>
    <property type="evidence" value="ECO:0007669"/>
    <property type="project" value="InterPro"/>
</dbReference>
<evidence type="ECO:0000313" key="12">
    <source>
        <dbReference type="Proteomes" id="UP001165063"/>
    </source>
</evidence>
<name>A0A9W6YST1_AMBMO</name>
<keyword evidence="9" id="KW-0175">Coiled coil</keyword>
<dbReference type="PRINTS" id="PR00984">
    <property type="entry name" value="TRNASYNTHILE"/>
</dbReference>
<dbReference type="GO" id="GO:0004822">
    <property type="term" value="F:isoleucine-tRNA ligase activity"/>
    <property type="evidence" value="ECO:0007669"/>
    <property type="project" value="UniProtKB-EC"/>
</dbReference>
<reference evidence="11" key="1">
    <citation type="submission" date="2023-04" db="EMBL/GenBank/DDBJ databases">
        <title>Ambrosiozyma monospora NBRC 1965.</title>
        <authorList>
            <person name="Ichikawa N."/>
            <person name="Sato H."/>
            <person name="Tonouchi N."/>
        </authorList>
    </citation>
    <scope>NUCLEOTIDE SEQUENCE</scope>
    <source>
        <strain evidence="11">NBRC 1965</strain>
    </source>
</reference>
<dbReference type="SUPFAM" id="SSF50677">
    <property type="entry name" value="ValRS/IleRS/LeuRS editing domain"/>
    <property type="match status" value="1"/>
</dbReference>
<dbReference type="OrthoDB" id="10264412at2759"/>
<evidence type="ECO:0000256" key="3">
    <source>
        <dbReference type="ARBA" id="ARBA00022741"/>
    </source>
</evidence>
<feature type="coiled-coil region" evidence="9">
    <location>
        <begin position="177"/>
        <end position="218"/>
    </location>
</feature>
<dbReference type="SUPFAM" id="SSF52374">
    <property type="entry name" value="Nucleotidylyl transferase"/>
    <property type="match status" value="1"/>
</dbReference>
<dbReference type="PANTHER" id="PTHR42765:SF1">
    <property type="entry name" value="ISOLEUCINE--TRNA LIGASE, MITOCHONDRIAL"/>
    <property type="match status" value="1"/>
</dbReference>
<dbReference type="Gene3D" id="3.40.50.620">
    <property type="entry name" value="HUPs"/>
    <property type="match status" value="2"/>
</dbReference>
<dbReference type="Gene3D" id="3.90.740.10">
    <property type="entry name" value="Valyl/Leucyl/Isoleucyl-tRNA synthetase, editing domain"/>
    <property type="match status" value="1"/>
</dbReference>
<dbReference type="EMBL" id="BSXU01000144">
    <property type="protein sequence ID" value="GMG19515.1"/>
    <property type="molecule type" value="Genomic_DNA"/>
</dbReference>
<accession>A0A9W6YST1</accession>
<organism evidence="11 12">
    <name type="scientific">Ambrosiozyma monospora</name>
    <name type="common">Yeast</name>
    <name type="synonym">Endomycopsis monosporus</name>
    <dbReference type="NCBI Taxonomy" id="43982"/>
    <lineage>
        <taxon>Eukaryota</taxon>
        <taxon>Fungi</taxon>
        <taxon>Dikarya</taxon>
        <taxon>Ascomycota</taxon>
        <taxon>Saccharomycotina</taxon>
        <taxon>Pichiomycetes</taxon>
        <taxon>Pichiales</taxon>
        <taxon>Pichiaceae</taxon>
        <taxon>Ambrosiozyma</taxon>
    </lineage>
</organism>
<dbReference type="GO" id="GO:0005739">
    <property type="term" value="C:mitochondrion"/>
    <property type="evidence" value="ECO:0007669"/>
    <property type="project" value="TreeGrafter"/>
</dbReference>
<dbReference type="GO" id="GO:0002161">
    <property type="term" value="F:aminoacyl-tRNA deacylase activity"/>
    <property type="evidence" value="ECO:0007669"/>
    <property type="project" value="InterPro"/>
</dbReference>
<dbReference type="PANTHER" id="PTHR42765">
    <property type="entry name" value="SOLEUCYL-TRNA SYNTHETASE"/>
    <property type="match status" value="1"/>
</dbReference>
<dbReference type="InterPro" id="IPR001412">
    <property type="entry name" value="aa-tRNA-synth_I_CS"/>
</dbReference>
<dbReference type="Pfam" id="PF00133">
    <property type="entry name" value="tRNA-synt_1"/>
    <property type="match status" value="2"/>
</dbReference>
<dbReference type="Proteomes" id="UP001165063">
    <property type="component" value="Unassembled WGS sequence"/>
</dbReference>
<dbReference type="PROSITE" id="PS00178">
    <property type="entry name" value="AA_TRNA_LIGASE_I"/>
    <property type="match status" value="1"/>
</dbReference>
<sequence>MLSIRSRFKNDNKNIFKQHTLSNWFNMLRTLSKPRLALSRVVSVELQPFLVSKTHSFSTYSLLRNEVDTHKFADTVILPTTSFPSRSNASLIEKKLKPQCTSDLYKWNISRPTNGKLENVFILHDGPPYANGDLHVGHALNKVLKDIVNRFELMKGKIIHYKPGWDCHGLPIELKTLEKLSKVRKEEEKNVKKKLKKLDKSSEEYQKLHDHLEDLRHTKLSPLDIVKLSEHHALEAQVNQSKTFQKLGIMGDFENPYLTLNKPYVIEQLKIFKKFFDNKMVRRQRKPVYWGCETATALAEGELEYNKEHVSKTAYVRFPIVSFSESIDKQHLNEDIDALIWTSTPWTLLSNRAISINKKMQYTILRSSNGQRSVLVAIDLVDSILSIDSSLVKTDIIIEGADLVGTKYVNPLLNDPSTTFPLIASDHVTNTAGTGLVHTAPGHGHDDYLAGLANNIEVYSPVDDHGKYTSELHPNVVDEFRGLKVLGAGNDKVLEKLEKLGILFHKNNNFVHSYPYDWRSKKPIIIRATPQWFIDVSQIKEITTQSLSNVDFVPPRGINRLSAFIKNRNEWCISRQRSWGVPIPVIYDTSKSEAIMEDDVIDSIIEGVNRYGLEGWVSSTDDIKSWIPERLHSEADHLVKVLS</sequence>
<evidence type="ECO:0000313" key="11">
    <source>
        <dbReference type="EMBL" id="GMG19515.1"/>
    </source>
</evidence>
<evidence type="ECO:0000256" key="7">
    <source>
        <dbReference type="ARBA" id="ARBA00032665"/>
    </source>
</evidence>
<protein>
    <recommendedName>
        <fullName evidence="1">isoleucine--tRNA ligase</fullName>
        <ecNumber evidence="1">6.1.1.5</ecNumber>
    </recommendedName>
    <alternativeName>
        <fullName evidence="7">Isoleucyl-tRNA synthetase</fullName>
    </alternativeName>
</protein>
<dbReference type="AlphaFoldDB" id="A0A9W6YST1"/>
<dbReference type="InterPro" id="IPR002300">
    <property type="entry name" value="aa-tRNA-synth_Ia"/>
</dbReference>
<dbReference type="InterPro" id="IPR050081">
    <property type="entry name" value="Ile-tRNA_ligase"/>
</dbReference>
<evidence type="ECO:0000259" key="10">
    <source>
        <dbReference type="Pfam" id="PF00133"/>
    </source>
</evidence>
<feature type="domain" description="Aminoacyl-tRNA synthetase class Ia" evidence="10">
    <location>
        <begin position="219"/>
        <end position="606"/>
    </location>
</feature>
<keyword evidence="12" id="KW-1185">Reference proteome</keyword>
<gene>
    <name evidence="11" type="ORF">Amon01_000052800</name>
</gene>
<dbReference type="GO" id="GO:0005524">
    <property type="term" value="F:ATP binding"/>
    <property type="evidence" value="ECO:0007669"/>
    <property type="project" value="UniProtKB-KW"/>
</dbReference>
<keyword evidence="4 8" id="KW-0067">ATP-binding</keyword>
<evidence type="ECO:0000256" key="9">
    <source>
        <dbReference type="SAM" id="Coils"/>
    </source>
</evidence>
<comment type="similarity">
    <text evidence="8">Belongs to the class-I aminoacyl-tRNA synthetase family.</text>
</comment>
<evidence type="ECO:0000256" key="2">
    <source>
        <dbReference type="ARBA" id="ARBA00022598"/>
    </source>
</evidence>
<evidence type="ECO:0000256" key="8">
    <source>
        <dbReference type="RuleBase" id="RU363035"/>
    </source>
</evidence>
<comment type="caution">
    <text evidence="11">The sequence shown here is derived from an EMBL/GenBank/DDBJ whole genome shotgun (WGS) entry which is preliminary data.</text>
</comment>
<evidence type="ECO:0000256" key="4">
    <source>
        <dbReference type="ARBA" id="ARBA00022840"/>
    </source>
</evidence>
<dbReference type="InterPro" id="IPR014729">
    <property type="entry name" value="Rossmann-like_a/b/a_fold"/>
</dbReference>
<dbReference type="GO" id="GO:0032543">
    <property type="term" value="P:mitochondrial translation"/>
    <property type="evidence" value="ECO:0007669"/>
    <property type="project" value="TreeGrafter"/>
</dbReference>